<evidence type="ECO:0000256" key="2">
    <source>
        <dbReference type="ARBA" id="ARBA00010207"/>
    </source>
</evidence>
<dbReference type="EMBL" id="ASJR01000002">
    <property type="protein sequence ID" value="ERP39097.1"/>
    <property type="molecule type" value="Genomic_DNA"/>
</dbReference>
<feature type="binding site" evidence="13">
    <location>
        <position position="258"/>
    </location>
    <ligand>
        <name>Mg(2+)</name>
        <dbReference type="ChEBI" id="CHEBI:18420"/>
        <note>shared with beta subunit</note>
    </ligand>
</feature>
<evidence type="ECO:0000256" key="10">
    <source>
        <dbReference type="ARBA" id="ARBA00022917"/>
    </source>
</evidence>
<dbReference type="HAMAP" id="MF_00281">
    <property type="entry name" value="Phe_tRNA_synth_alpha1"/>
    <property type="match status" value="1"/>
</dbReference>
<evidence type="ECO:0000256" key="7">
    <source>
        <dbReference type="ARBA" id="ARBA00022741"/>
    </source>
</evidence>
<dbReference type="GO" id="GO:0000287">
    <property type="term" value="F:magnesium ion binding"/>
    <property type="evidence" value="ECO:0007669"/>
    <property type="project" value="UniProtKB-UniRule"/>
</dbReference>
<protein>
    <recommendedName>
        <fullName evidence="13">Phenylalanine--tRNA ligase alpha subunit</fullName>
        <ecNumber evidence="13">6.1.1.20</ecNumber>
    </recommendedName>
    <alternativeName>
        <fullName evidence="13">Phenylalanyl-tRNA synthetase alpha subunit</fullName>
        <shortName evidence="13">PheRS</shortName>
    </alternativeName>
</protein>
<dbReference type="PANTHER" id="PTHR11538">
    <property type="entry name" value="PHENYLALANYL-TRNA SYNTHETASE"/>
    <property type="match status" value="1"/>
</dbReference>
<dbReference type="AlphaFoldDB" id="U7DAN9"/>
<keyword evidence="7 13" id="KW-0547">Nucleotide-binding</keyword>
<evidence type="ECO:0000259" key="15">
    <source>
        <dbReference type="PROSITE" id="PS50862"/>
    </source>
</evidence>
<evidence type="ECO:0000256" key="12">
    <source>
        <dbReference type="ARBA" id="ARBA00049255"/>
    </source>
</evidence>
<sequence>MLDRLQKLSKQFEAELGEAASQADILAVKAKYIGKKGEISSILKGMKDASPEEKKTVGKESNRLKQEMHKAISQALSEREKQEIEEQLRQNRQDISLTKSLLGQRHPAAYHPVTIVQREIEDIFTSMGFTILNGPHIEDDYHNFEALNIPETHPARDMQDTFWFSDMKHLLRTHTSPMQVRGMETHTAPFKFVCPGKVFRCEDTDASHEMVFHQLEGMMVGENISVANLIYFMKVLLAEIFGKEVEVRLRPGYFPFVEPGFELDIKCLICGGSGCSVCKQTGWVELLPCGMVHPRVLEYGQVDTDKYNGFAFGLGLDRLVMMRYGIDDIRYLHSGDLRFGQQFSEY</sequence>
<keyword evidence="6 13" id="KW-0479">Metal-binding</keyword>
<evidence type="ECO:0000256" key="13">
    <source>
        <dbReference type="HAMAP-Rule" id="MF_00281"/>
    </source>
</evidence>
<keyword evidence="14" id="KW-0175">Coiled coil</keyword>
<evidence type="ECO:0000256" key="1">
    <source>
        <dbReference type="ARBA" id="ARBA00004496"/>
    </source>
</evidence>
<comment type="similarity">
    <text evidence="2 13">Belongs to the class-II aminoacyl-tRNA synthetase family. Phe-tRNA synthetase alpha subunit type 1 subfamily.</text>
</comment>
<feature type="domain" description="Aminoacyl-transfer RNA synthetases class-II family profile" evidence="15">
    <location>
        <begin position="116"/>
        <end position="322"/>
    </location>
</feature>
<reference evidence="16 17" key="1">
    <citation type="journal article" date="2013" name="Environ. Microbiol.">
        <title>Genome analysis of Chitinivibrio alkaliphilus gen. nov., sp. nov., a novel extremely haloalkaliphilic anaerobic chitinolytic bacterium from the candidate phylum Termite Group 3.</title>
        <authorList>
            <person name="Sorokin D.Y."/>
            <person name="Gumerov V.M."/>
            <person name="Rakitin A.L."/>
            <person name="Beletsky A.V."/>
            <person name="Damste J.S."/>
            <person name="Muyzer G."/>
            <person name="Mardanov A.V."/>
            <person name="Ravin N.V."/>
        </authorList>
    </citation>
    <scope>NUCLEOTIDE SEQUENCE [LARGE SCALE GENOMIC DNA]</scope>
    <source>
        <strain evidence="16 17">ACht1</strain>
    </source>
</reference>
<dbReference type="InterPro" id="IPR006195">
    <property type="entry name" value="aa-tRNA-synth_II"/>
</dbReference>
<dbReference type="Proteomes" id="UP000017148">
    <property type="component" value="Unassembled WGS sequence"/>
</dbReference>
<evidence type="ECO:0000256" key="4">
    <source>
        <dbReference type="ARBA" id="ARBA00022490"/>
    </source>
</evidence>
<dbReference type="GO" id="GO:0000049">
    <property type="term" value="F:tRNA binding"/>
    <property type="evidence" value="ECO:0007669"/>
    <property type="project" value="InterPro"/>
</dbReference>
<dbReference type="PATRIC" id="fig|1313304.3.peg.246"/>
<dbReference type="SUPFAM" id="SSF55681">
    <property type="entry name" value="Class II aaRS and biotin synthetases"/>
    <property type="match status" value="1"/>
</dbReference>
<dbReference type="InterPro" id="IPR010978">
    <property type="entry name" value="tRNA-bd_arm"/>
</dbReference>
<evidence type="ECO:0000256" key="6">
    <source>
        <dbReference type="ARBA" id="ARBA00022723"/>
    </source>
</evidence>
<evidence type="ECO:0000313" key="17">
    <source>
        <dbReference type="Proteomes" id="UP000017148"/>
    </source>
</evidence>
<dbReference type="GO" id="GO:0004826">
    <property type="term" value="F:phenylalanine-tRNA ligase activity"/>
    <property type="evidence" value="ECO:0007669"/>
    <property type="project" value="UniProtKB-UniRule"/>
</dbReference>
<dbReference type="EC" id="6.1.1.20" evidence="13"/>
<dbReference type="GO" id="GO:0006432">
    <property type="term" value="P:phenylalanyl-tRNA aminoacylation"/>
    <property type="evidence" value="ECO:0007669"/>
    <property type="project" value="UniProtKB-UniRule"/>
</dbReference>
<gene>
    <name evidence="13" type="primary">pheS</name>
    <name evidence="16" type="ORF">CALK_0263</name>
</gene>
<dbReference type="CDD" id="cd00496">
    <property type="entry name" value="PheRS_alpha_core"/>
    <property type="match status" value="1"/>
</dbReference>
<evidence type="ECO:0000256" key="3">
    <source>
        <dbReference type="ARBA" id="ARBA00011209"/>
    </source>
</evidence>
<evidence type="ECO:0000256" key="5">
    <source>
        <dbReference type="ARBA" id="ARBA00022598"/>
    </source>
</evidence>
<keyword evidence="4 13" id="KW-0963">Cytoplasm</keyword>
<dbReference type="OrthoDB" id="9800719at2"/>
<name>U7DAN9_9BACT</name>
<dbReference type="Gene3D" id="3.30.930.10">
    <property type="entry name" value="Bira Bifunctional Protein, Domain 2"/>
    <property type="match status" value="1"/>
</dbReference>
<dbReference type="InterPro" id="IPR004188">
    <property type="entry name" value="Phe-tRNA_ligase_II_N"/>
</dbReference>
<keyword evidence="5 13" id="KW-0436">Ligase</keyword>
<dbReference type="PANTHER" id="PTHR11538:SF41">
    <property type="entry name" value="PHENYLALANINE--TRNA LIGASE, MITOCHONDRIAL"/>
    <property type="match status" value="1"/>
</dbReference>
<keyword evidence="17" id="KW-1185">Reference proteome</keyword>
<keyword evidence="10 13" id="KW-0648">Protein biosynthesis</keyword>
<dbReference type="GO" id="GO:0005737">
    <property type="term" value="C:cytoplasm"/>
    <property type="evidence" value="ECO:0007669"/>
    <property type="project" value="UniProtKB-SubCell"/>
</dbReference>
<dbReference type="GO" id="GO:0005524">
    <property type="term" value="F:ATP binding"/>
    <property type="evidence" value="ECO:0007669"/>
    <property type="project" value="UniProtKB-UniRule"/>
</dbReference>
<dbReference type="InterPro" id="IPR022911">
    <property type="entry name" value="Phe_tRNA_ligase_alpha1_bac"/>
</dbReference>
<dbReference type="Pfam" id="PF01409">
    <property type="entry name" value="tRNA-synt_2d"/>
    <property type="match status" value="1"/>
</dbReference>
<proteinExistence type="inferred from homology"/>
<evidence type="ECO:0000313" key="16">
    <source>
        <dbReference type="EMBL" id="ERP39097.1"/>
    </source>
</evidence>
<keyword evidence="9 13" id="KW-0460">Magnesium</keyword>
<dbReference type="eggNOG" id="COG0016">
    <property type="taxonomic scope" value="Bacteria"/>
</dbReference>
<feature type="coiled-coil region" evidence="14">
    <location>
        <begin position="65"/>
        <end position="94"/>
    </location>
</feature>
<evidence type="ECO:0000256" key="9">
    <source>
        <dbReference type="ARBA" id="ARBA00022842"/>
    </source>
</evidence>
<dbReference type="InterPro" id="IPR002319">
    <property type="entry name" value="Phenylalanyl-tRNA_Synthase"/>
</dbReference>
<evidence type="ECO:0000256" key="14">
    <source>
        <dbReference type="SAM" id="Coils"/>
    </source>
</evidence>
<organism evidence="16 17">
    <name type="scientific">Chitinivibrio alkaliphilus ACht1</name>
    <dbReference type="NCBI Taxonomy" id="1313304"/>
    <lineage>
        <taxon>Bacteria</taxon>
        <taxon>Pseudomonadati</taxon>
        <taxon>Fibrobacterota</taxon>
        <taxon>Chitinivibrionia</taxon>
        <taxon>Chitinivibrionales</taxon>
        <taxon>Chitinivibrionaceae</taxon>
        <taxon>Chitinivibrio</taxon>
    </lineage>
</organism>
<dbReference type="FunFam" id="3.30.930.10:FF:000089">
    <property type="entry name" value="Phenylalanine--tRNA ligase alpha subunit"/>
    <property type="match status" value="1"/>
</dbReference>
<comment type="cofactor">
    <cofactor evidence="13">
        <name>Mg(2+)</name>
        <dbReference type="ChEBI" id="CHEBI:18420"/>
    </cofactor>
    <text evidence="13">Binds 2 magnesium ions per tetramer.</text>
</comment>
<comment type="caution">
    <text evidence="16">The sequence shown here is derived from an EMBL/GenBank/DDBJ whole genome shotgun (WGS) entry which is preliminary data.</text>
</comment>
<accession>U7DAN9</accession>
<comment type="subunit">
    <text evidence="3 13">Tetramer of two alpha and two beta subunits.</text>
</comment>
<keyword evidence="11 13" id="KW-0030">Aminoacyl-tRNA synthetase</keyword>
<evidence type="ECO:0000256" key="11">
    <source>
        <dbReference type="ARBA" id="ARBA00023146"/>
    </source>
</evidence>
<evidence type="ECO:0000256" key="8">
    <source>
        <dbReference type="ARBA" id="ARBA00022840"/>
    </source>
</evidence>
<dbReference type="PROSITE" id="PS50862">
    <property type="entry name" value="AA_TRNA_LIGASE_II"/>
    <property type="match status" value="1"/>
</dbReference>
<keyword evidence="8 13" id="KW-0067">ATP-binding</keyword>
<dbReference type="STRING" id="1313304.CALK_0263"/>
<comment type="catalytic activity">
    <reaction evidence="12 13">
        <text>tRNA(Phe) + L-phenylalanine + ATP = L-phenylalanyl-tRNA(Phe) + AMP + diphosphate + H(+)</text>
        <dbReference type="Rhea" id="RHEA:19413"/>
        <dbReference type="Rhea" id="RHEA-COMP:9668"/>
        <dbReference type="Rhea" id="RHEA-COMP:9699"/>
        <dbReference type="ChEBI" id="CHEBI:15378"/>
        <dbReference type="ChEBI" id="CHEBI:30616"/>
        <dbReference type="ChEBI" id="CHEBI:33019"/>
        <dbReference type="ChEBI" id="CHEBI:58095"/>
        <dbReference type="ChEBI" id="CHEBI:78442"/>
        <dbReference type="ChEBI" id="CHEBI:78531"/>
        <dbReference type="ChEBI" id="CHEBI:456215"/>
        <dbReference type="EC" id="6.1.1.20"/>
    </reaction>
</comment>
<dbReference type="Pfam" id="PF02912">
    <property type="entry name" value="Phe_tRNA-synt_N"/>
    <property type="match status" value="1"/>
</dbReference>
<comment type="subcellular location">
    <subcellularLocation>
        <location evidence="1 13">Cytoplasm</location>
    </subcellularLocation>
</comment>
<dbReference type="SUPFAM" id="SSF46589">
    <property type="entry name" value="tRNA-binding arm"/>
    <property type="match status" value="1"/>
</dbReference>
<dbReference type="InterPro" id="IPR045864">
    <property type="entry name" value="aa-tRNA-synth_II/BPL/LPL"/>
</dbReference>
<dbReference type="RefSeq" id="WP_022635810.1">
    <property type="nucleotide sequence ID" value="NZ_ASJR01000002.1"/>
</dbReference>